<accession>A0A8X6H8F6</accession>
<feature type="region of interest" description="Disordered" evidence="1">
    <location>
        <begin position="174"/>
        <end position="207"/>
    </location>
</feature>
<name>A0A8X6H8F6_TRICU</name>
<keyword evidence="3" id="KW-1185">Reference proteome</keyword>
<evidence type="ECO:0000313" key="3">
    <source>
        <dbReference type="Proteomes" id="UP000887116"/>
    </source>
</evidence>
<evidence type="ECO:0000256" key="1">
    <source>
        <dbReference type="SAM" id="MobiDB-lite"/>
    </source>
</evidence>
<gene>
    <name evidence="2" type="primary">AVEN_112551_1</name>
    <name evidence="2" type="ORF">TNCT_281761</name>
</gene>
<dbReference type="EMBL" id="BMAO01002578">
    <property type="protein sequence ID" value="GFQ81789.1"/>
    <property type="molecule type" value="Genomic_DNA"/>
</dbReference>
<sequence length="308" mass="35860">VDYTNKNYVRSKCNKPTGQHRLVQGRQFDWDVDYDNSLYLQSQVTAPKGLHRLKKDLKRKLVPDNDPLGDATGWEFEYGPEFFQVEGDVQYMPDERIVSRGAYRSYGVRRNDSDTDFKTEEKRKMVPGFDPDEYKYGPEYFQDDVQHVVEQKDGRIGRGGFRCYDTERNICDTKPFDTSEADYRESRASLRTDRDEGPDIDDGDRVKGKPFKRTVLKKIMKLIRRPSDEHMIAAGSPSERTESRMTDDDKIRYGSHQKFIVSICRLKITLYIMSLQPLFPSTYLVMIKVNSTKGLGSGSNNWLLRQWV</sequence>
<proteinExistence type="predicted"/>
<reference evidence="2" key="1">
    <citation type="submission" date="2020-07" db="EMBL/GenBank/DDBJ databases">
        <title>Multicomponent nature underlies the extraordinary mechanical properties of spider dragline silk.</title>
        <authorList>
            <person name="Kono N."/>
            <person name="Nakamura H."/>
            <person name="Mori M."/>
            <person name="Yoshida Y."/>
            <person name="Ohtoshi R."/>
            <person name="Malay A.D."/>
            <person name="Moran D.A.P."/>
            <person name="Tomita M."/>
            <person name="Numata K."/>
            <person name="Arakawa K."/>
        </authorList>
    </citation>
    <scope>NUCLEOTIDE SEQUENCE</scope>
</reference>
<organism evidence="2 3">
    <name type="scientific">Trichonephila clavata</name>
    <name type="common">Joro spider</name>
    <name type="synonym">Nephila clavata</name>
    <dbReference type="NCBI Taxonomy" id="2740835"/>
    <lineage>
        <taxon>Eukaryota</taxon>
        <taxon>Metazoa</taxon>
        <taxon>Ecdysozoa</taxon>
        <taxon>Arthropoda</taxon>
        <taxon>Chelicerata</taxon>
        <taxon>Arachnida</taxon>
        <taxon>Araneae</taxon>
        <taxon>Araneomorphae</taxon>
        <taxon>Entelegynae</taxon>
        <taxon>Araneoidea</taxon>
        <taxon>Nephilidae</taxon>
        <taxon>Trichonephila</taxon>
    </lineage>
</organism>
<evidence type="ECO:0000313" key="2">
    <source>
        <dbReference type="EMBL" id="GFQ81789.1"/>
    </source>
</evidence>
<dbReference type="OrthoDB" id="6437335at2759"/>
<dbReference type="Proteomes" id="UP000887116">
    <property type="component" value="Unassembled WGS sequence"/>
</dbReference>
<protein>
    <submittedName>
        <fullName evidence="2">Uncharacterized protein</fullName>
    </submittedName>
</protein>
<comment type="caution">
    <text evidence="2">The sequence shown here is derived from an EMBL/GenBank/DDBJ whole genome shotgun (WGS) entry which is preliminary data.</text>
</comment>
<feature type="non-terminal residue" evidence="2">
    <location>
        <position position="1"/>
    </location>
</feature>
<dbReference type="AlphaFoldDB" id="A0A8X6H8F6"/>